<dbReference type="EMBL" id="WAEL01000003">
    <property type="protein sequence ID" value="NID10350.1"/>
    <property type="molecule type" value="Genomic_DNA"/>
</dbReference>
<dbReference type="Pfam" id="PF13585">
    <property type="entry name" value="CHU_C"/>
    <property type="match status" value="1"/>
</dbReference>
<proteinExistence type="predicted"/>
<accession>A0ABX0QGL6</accession>
<reference evidence="2" key="1">
    <citation type="submission" date="2019-09" db="EMBL/GenBank/DDBJ databases">
        <authorList>
            <person name="Jung D.-H."/>
        </authorList>
    </citation>
    <scope>NUCLEOTIDE SEQUENCE [LARGE SCALE GENOMIC DNA]</scope>
    <source>
        <strain evidence="2">JA-25</strain>
    </source>
</reference>
<keyword evidence="2" id="KW-1185">Reference proteome</keyword>
<dbReference type="Gene3D" id="2.60.40.10">
    <property type="entry name" value="Immunoglobulins"/>
    <property type="match status" value="1"/>
</dbReference>
<gene>
    <name evidence="1" type="ORF">F7231_09195</name>
</gene>
<organism evidence="1 2">
    <name type="scientific">Fibrivirga algicola</name>
    <dbReference type="NCBI Taxonomy" id="2950420"/>
    <lineage>
        <taxon>Bacteria</taxon>
        <taxon>Pseudomonadati</taxon>
        <taxon>Bacteroidota</taxon>
        <taxon>Cytophagia</taxon>
        <taxon>Cytophagales</taxon>
        <taxon>Spirosomataceae</taxon>
        <taxon>Fibrivirga</taxon>
    </lineage>
</organism>
<dbReference type="Proteomes" id="UP000606008">
    <property type="component" value="Unassembled WGS sequence"/>
</dbReference>
<dbReference type="RefSeq" id="WP_166691705.1">
    <property type="nucleotide sequence ID" value="NZ_WAEL01000003.1"/>
</dbReference>
<evidence type="ECO:0000313" key="1">
    <source>
        <dbReference type="EMBL" id="NID10350.1"/>
    </source>
</evidence>
<sequence length="456" mass="48269">MQPITAAISLLISLLLLSFSLANGQSKPVRQRQKTSQPALARKACLPAQITASKTVLCTGETIDLRSNILPSYRYRWFKDGAVIVGETTYLLTIDMPGMYKLEVTNTADVNCVQTDEIVIRQSPLKKISILPLTQQVACEGSSLVAAIDAGTATPTTASLTYTWQRNGFALPGGGPTLLAGVPGVYTAFVLDADCAVSSAPVEVFATPKPTFSTVQPLCNGVDPVTLSVTPAGGIFSGKGVQNGRFSPQLAGGGQHTITYSVTSTQGCPASVDQTIQVIDVPQPDLGPNQTIIVGSRVVLQGPVGPNLAYTWDPITSLLIDGSTMGGGGSRINLPQVTAKPNVTTTYHLTVSADSECPRSSSVTITVLPGLFYPSAFTPNGDGQNDVWAILGAEAFPLCSVRIYNRWGELIMSQSPYAHPWDGRVRGERVALGPYRYVISPAPFLPDRTGTLTVLD</sequence>
<dbReference type="NCBIfam" id="TIGR04131">
    <property type="entry name" value="Bac_Flav_CTERM"/>
    <property type="match status" value="1"/>
</dbReference>
<evidence type="ECO:0000313" key="2">
    <source>
        <dbReference type="Proteomes" id="UP000606008"/>
    </source>
</evidence>
<reference evidence="2" key="2">
    <citation type="submission" date="2023-07" db="EMBL/GenBank/DDBJ databases">
        <authorList>
            <person name="Jung D.-H."/>
        </authorList>
    </citation>
    <scope>NUCLEOTIDE SEQUENCE [LARGE SCALE GENOMIC DNA]</scope>
    <source>
        <strain evidence="2">JA-25</strain>
    </source>
</reference>
<name>A0ABX0QGL6_9BACT</name>
<dbReference type="InterPro" id="IPR026341">
    <property type="entry name" value="T9SS_type_B"/>
</dbReference>
<dbReference type="InterPro" id="IPR013783">
    <property type="entry name" value="Ig-like_fold"/>
</dbReference>
<comment type="caution">
    <text evidence="1">The sequence shown here is derived from an EMBL/GenBank/DDBJ whole genome shotgun (WGS) entry which is preliminary data.</text>
</comment>
<protein>
    <submittedName>
        <fullName evidence="1">Gliding motility-associated C-terminal domain-containing protein</fullName>
    </submittedName>
</protein>